<gene>
    <name evidence="2" type="ORF">JEOSCH030_00006</name>
</gene>
<proteinExistence type="predicted"/>
<evidence type="ECO:0000313" key="2">
    <source>
        <dbReference type="EMBL" id="CAD2070483.1"/>
    </source>
</evidence>
<name>A0A6V7R0D4_9BACL</name>
<feature type="chain" id="PRO_5028128601" evidence="1">
    <location>
        <begin position="28"/>
        <end position="171"/>
    </location>
</feature>
<sequence length="171" mass="19052">MKNKKSYIFTLVALVFFIICLPSVASANEEVSSDEIDSIINELIDDVNSQLEEGKTYIKSSTTVPGTDEIMEIIVEGNSKIFDNKKQLSTYVAPSGIKNYSVTIRSLNTSKLPGFSYTFKGSFTYKNGKVTAYTKNNLNSGISYSHTVVQSRVHYLDPSVLQLSSDVQHKW</sequence>
<evidence type="ECO:0000256" key="1">
    <source>
        <dbReference type="SAM" id="SignalP"/>
    </source>
</evidence>
<dbReference type="AlphaFoldDB" id="A0A6V7R0D4"/>
<protein>
    <submittedName>
        <fullName evidence="2">Uncharacterized protein</fullName>
    </submittedName>
</protein>
<organism evidence="2 3">
    <name type="scientific">Phocicoccus schoeneichii</name>
    <dbReference type="NCBI Taxonomy" id="1812261"/>
    <lineage>
        <taxon>Bacteria</taxon>
        <taxon>Bacillati</taxon>
        <taxon>Bacillota</taxon>
        <taxon>Bacilli</taxon>
        <taxon>Bacillales</taxon>
        <taxon>Salinicoccaceae</taxon>
        <taxon>Phocicoccus</taxon>
    </lineage>
</organism>
<keyword evidence="3" id="KW-1185">Reference proteome</keyword>
<dbReference type="EMBL" id="CAJEWE010000003">
    <property type="protein sequence ID" value="CAD2070483.1"/>
    <property type="molecule type" value="Genomic_DNA"/>
</dbReference>
<comment type="caution">
    <text evidence="2">The sequence shown here is derived from an EMBL/GenBank/DDBJ whole genome shotgun (WGS) entry which is preliminary data.</text>
</comment>
<accession>A0A6V7R0D4</accession>
<evidence type="ECO:0000313" key="3">
    <source>
        <dbReference type="Proteomes" id="UP000521032"/>
    </source>
</evidence>
<feature type="signal peptide" evidence="1">
    <location>
        <begin position="1"/>
        <end position="27"/>
    </location>
</feature>
<dbReference type="Proteomes" id="UP000521032">
    <property type="component" value="Unassembled WGS sequence"/>
</dbReference>
<dbReference type="RefSeq" id="WP_186084268.1">
    <property type="nucleotide sequence ID" value="NZ_BMDB01000003.1"/>
</dbReference>
<keyword evidence="1" id="KW-0732">Signal</keyword>
<reference evidence="2 3" key="1">
    <citation type="submission" date="2020-07" db="EMBL/GenBank/DDBJ databases">
        <authorList>
            <person name="Criscuolo A."/>
        </authorList>
    </citation>
    <scope>NUCLEOTIDE SEQUENCE [LARGE SCALE GENOMIC DNA]</scope>
    <source>
        <strain evidence="3">CIP 111030</strain>
    </source>
</reference>